<organism evidence="3 4">
    <name type="scientific">Sphaerimonospora thailandensis</name>
    <dbReference type="NCBI Taxonomy" id="795644"/>
    <lineage>
        <taxon>Bacteria</taxon>
        <taxon>Bacillati</taxon>
        <taxon>Actinomycetota</taxon>
        <taxon>Actinomycetes</taxon>
        <taxon>Streptosporangiales</taxon>
        <taxon>Streptosporangiaceae</taxon>
        <taxon>Sphaerimonospora</taxon>
    </lineage>
</organism>
<dbReference type="InterPro" id="IPR007560">
    <property type="entry name" value="Restrct_endonuc_IV_Mrr"/>
</dbReference>
<proteinExistence type="predicted"/>
<dbReference type="Pfam" id="PF04471">
    <property type="entry name" value="Mrr_cat"/>
    <property type="match status" value="1"/>
</dbReference>
<protein>
    <recommendedName>
        <fullName evidence="2">Restriction endonuclease type IV Mrr domain-containing protein</fullName>
    </recommendedName>
</protein>
<gene>
    <name evidence="3" type="ORF">Mth01_06220</name>
</gene>
<keyword evidence="4" id="KW-1185">Reference proteome</keyword>
<evidence type="ECO:0000313" key="4">
    <source>
        <dbReference type="Proteomes" id="UP000610966"/>
    </source>
</evidence>
<keyword evidence="1" id="KW-0472">Membrane</keyword>
<dbReference type="InterPro" id="IPR052906">
    <property type="entry name" value="Type_IV_Methyl-Rstrct_Enzyme"/>
</dbReference>
<dbReference type="SUPFAM" id="SSF52980">
    <property type="entry name" value="Restriction endonuclease-like"/>
    <property type="match status" value="1"/>
</dbReference>
<dbReference type="InterPro" id="IPR011856">
    <property type="entry name" value="tRNA_endonuc-like_dom_sf"/>
</dbReference>
<dbReference type="PANTHER" id="PTHR30015:SF6">
    <property type="entry name" value="SLL1429 PROTEIN"/>
    <property type="match status" value="1"/>
</dbReference>
<feature type="domain" description="Restriction endonuclease type IV Mrr" evidence="2">
    <location>
        <begin position="56"/>
        <end position="166"/>
    </location>
</feature>
<evidence type="ECO:0000259" key="2">
    <source>
        <dbReference type="Pfam" id="PF04471"/>
    </source>
</evidence>
<dbReference type="GO" id="GO:0003677">
    <property type="term" value="F:DNA binding"/>
    <property type="evidence" value="ECO:0007669"/>
    <property type="project" value="InterPro"/>
</dbReference>
<evidence type="ECO:0000313" key="3">
    <source>
        <dbReference type="EMBL" id="GIH68369.1"/>
    </source>
</evidence>
<name>A0A8J3R5I3_9ACTN</name>
<dbReference type="Proteomes" id="UP000610966">
    <property type="component" value="Unassembled WGS sequence"/>
</dbReference>
<accession>A0A8J3R5I3</accession>
<dbReference type="GO" id="GO:0015666">
    <property type="term" value="F:restriction endodeoxyribonuclease activity"/>
    <property type="evidence" value="ECO:0007669"/>
    <property type="project" value="TreeGrafter"/>
</dbReference>
<evidence type="ECO:0000256" key="1">
    <source>
        <dbReference type="SAM" id="Phobius"/>
    </source>
</evidence>
<dbReference type="AlphaFoldDB" id="A0A8J3R5I3"/>
<feature type="transmembrane region" description="Helical" evidence="1">
    <location>
        <begin position="12"/>
        <end position="33"/>
    </location>
</feature>
<sequence>MVKRLIEFITANWPLVIVITIVTAIGIIGALLLRARVIEARRQEWLRDNARLEKADRMTGSQFEALIEALLQRDGFHKVHRIGGSGDGGVDIVAVASTGERFVVQCKRWAKSVGSPEIRNLLGALHAYPGHRGVLVTTADFTGPARQSAASTELILINRVQLAAWLAGSSVLALPSRARHGYRSSHRPGGTAIPE</sequence>
<dbReference type="RefSeq" id="WP_239089310.1">
    <property type="nucleotide sequence ID" value="NZ_BOOG01000007.1"/>
</dbReference>
<dbReference type="Gene3D" id="3.40.1350.10">
    <property type="match status" value="1"/>
</dbReference>
<dbReference type="PANTHER" id="PTHR30015">
    <property type="entry name" value="MRR RESTRICTION SYSTEM PROTEIN"/>
    <property type="match status" value="1"/>
</dbReference>
<keyword evidence="1" id="KW-0812">Transmembrane</keyword>
<dbReference type="InterPro" id="IPR011335">
    <property type="entry name" value="Restrct_endonuc-II-like"/>
</dbReference>
<dbReference type="GO" id="GO:0009307">
    <property type="term" value="P:DNA restriction-modification system"/>
    <property type="evidence" value="ECO:0007669"/>
    <property type="project" value="InterPro"/>
</dbReference>
<comment type="caution">
    <text evidence="3">The sequence shown here is derived from an EMBL/GenBank/DDBJ whole genome shotgun (WGS) entry which is preliminary data.</text>
</comment>
<reference evidence="3" key="1">
    <citation type="submission" date="2021-01" db="EMBL/GenBank/DDBJ databases">
        <title>Whole genome shotgun sequence of Sphaerimonospora thailandensis NBRC 107569.</title>
        <authorList>
            <person name="Komaki H."/>
            <person name="Tamura T."/>
        </authorList>
    </citation>
    <scope>NUCLEOTIDE SEQUENCE</scope>
    <source>
        <strain evidence="3">NBRC 107569</strain>
    </source>
</reference>
<keyword evidence="1" id="KW-1133">Transmembrane helix</keyword>
<dbReference type="EMBL" id="BOOG01000007">
    <property type="protein sequence ID" value="GIH68369.1"/>
    <property type="molecule type" value="Genomic_DNA"/>
</dbReference>